<feature type="region of interest" description="Disordered" evidence="1">
    <location>
        <begin position="110"/>
        <end position="146"/>
    </location>
</feature>
<accession>A0A0C3D4G0</accession>
<feature type="region of interest" description="Disordered" evidence="1">
    <location>
        <begin position="198"/>
        <end position="223"/>
    </location>
</feature>
<reference evidence="3" key="2">
    <citation type="submission" date="2015-01" db="EMBL/GenBank/DDBJ databases">
        <title>Evolutionary Origins and Diversification of the Mycorrhizal Mutualists.</title>
        <authorList>
            <consortium name="DOE Joint Genome Institute"/>
            <consortium name="Mycorrhizal Genomics Consortium"/>
            <person name="Kohler A."/>
            <person name="Kuo A."/>
            <person name="Nagy L.G."/>
            <person name="Floudas D."/>
            <person name="Copeland A."/>
            <person name="Barry K.W."/>
            <person name="Cichocki N."/>
            <person name="Veneault-Fourrey C."/>
            <person name="LaButti K."/>
            <person name="Lindquist E.A."/>
            <person name="Lipzen A."/>
            <person name="Lundell T."/>
            <person name="Morin E."/>
            <person name="Murat C."/>
            <person name="Riley R."/>
            <person name="Ohm R."/>
            <person name="Sun H."/>
            <person name="Tunlid A."/>
            <person name="Henrissat B."/>
            <person name="Grigoriev I.V."/>
            <person name="Hibbett D.S."/>
            <person name="Martin F."/>
        </authorList>
    </citation>
    <scope>NUCLEOTIDE SEQUENCE [LARGE SCALE GENOMIC DNA]</scope>
    <source>
        <strain evidence="3">Foug A</strain>
    </source>
</reference>
<dbReference type="OrthoDB" id="2631959at2759"/>
<evidence type="ECO:0000256" key="1">
    <source>
        <dbReference type="SAM" id="MobiDB-lite"/>
    </source>
</evidence>
<evidence type="ECO:0000313" key="2">
    <source>
        <dbReference type="EMBL" id="KIM51304.1"/>
    </source>
</evidence>
<dbReference type="HOGENOM" id="CLU_742187_0_0_1"/>
<feature type="region of interest" description="Disordered" evidence="1">
    <location>
        <begin position="161"/>
        <end position="183"/>
    </location>
</feature>
<dbReference type="Proteomes" id="UP000053989">
    <property type="component" value="Unassembled WGS sequence"/>
</dbReference>
<proteinExistence type="predicted"/>
<reference evidence="2 3" key="1">
    <citation type="submission" date="2014-04" db="EMBL/GenBank/DDBJ databases">
        <authorList>
            <consortium name="DOE Joint Genome Institute"/>
            <person name="Kuo A."/>
            <person name="Kohler A."/>
            <person name="Nagy L.G."/>
            <person name="Floudas D."/>
            <person name="Copeland A."/>
            <person name="Barry K.W."/>
            <person name="Cichocki N."/>
            <person name="Veneault-Fourrey C."/>
            <person name="LaButti K."/>
            <person name="Lindquist E.A."/>
            <person name="Lipzen A."/>
            <person name="Lundell T."/>
            <person name="Morin E."/>
            <person name="Murat C."/>
            <person name="Sun H."/>
            <person name="Tunlid A."/>
            <person name="Henrissat B."/>
            <person name="Grigoriev I.V."/>
            <person name="Hibbett D.S."/>
            <person name="Martin F."/>
            <person name="Nordberg H.P."/>
            <person name="Cantor M.N."/>
            <person name="Hua S.X."/>
        </authorList>
    </citation>
    <scope>NUCLEOTIDE SEQUENCE [LARGE SCALE GENOMIC DNA]</scope>
    <source>
        <strain evidence="2 3">Foug A</strain>
    </source>
</reference>
<name>A0A0C3D4G0_9AGAM</name>
<protein>
    <submittedName>
        <fullName evidence="2">Uncharacterized protein</fullName>
    </submittedName>
</protein>
<sequence length="373" mass="41526">MEPTRKTSEEVEVLKLAENRRNWKIYRAKIFEATATNITDLLGVLAGWEPDDGSYDWECWDAVLKWTFYTSVPISILRPIRKLDTADQIFEYLAKRFHDSEPIPRANEFQRAGTAAAVETPEKSPTSKSTAAETLASTNRDNNEDLSTKALTRGTQDVNNRNVEHTQDPCTSLGASAQGTSAKRAEMTPVVLKSVPPHETQTKLQNSLPLTPRRPIEGEPSGCKQEAAESIVTAGRANGTVEMAKPTEIADVDGMALLGREPVERARGISKGDKTEREAQLQLQESKLLCGEKVQCSGIANRDLPSALGLLLSCTKHVWYSEHGTYYQFEFILERAMSVTHVAVILRTRTSPAYEEEFMKKDYPDARNEYGTS</sequence>
<organism evidence="2 3">
    <name type="scientific">Scleroderma citrinum Foug A</name>
    <dbReference type="NCBI Taxonomy" id="1036808"/>
    <lineage>
        <taxon>Eukaryota</taxon>
        <taxon>Fungi</taxon>
        <taxon>Dikarya</taxon>
        <taxon>Basidiomycota</taxon>
        <taxon>Agaricomycotina</taxon>
        <taxon>Agaricomycetes</taxon>
        <taxon>Agaricomycetidae</taxon>
        <taxon>Boletales</taxon>
        <taxon>Sclerodermatineae</taxon>
        <taxon>Sclerodermataceae</taxon>
        <taxon>Scleroderma</taxon>
    </lineage>
</organism>
<dbReference type="InParanoid" id="A0A0C3D4G0"/>
<dbReference type="AlphaFoldDB" id="A0A0C3D4G0"/>
<evidence type="ECO:0000313" key="3">
    <source>
        <dbReference type="Proteomes" id="UP000053989"/>
    </source>
</evidence>
<dbReference type="EMBL" id="KN822267">
    <property type="protein sequence ID" value="KIM51304.1"/>
    <property type="molecule type" value="Genomic_DNA"/>
</dbReference>
<keyword evidence="3" id="KW-1185">Reference proteome</keyword>
<gene>
    <name evidence="2" type="ORF">SCLCIDRAFT_33557</name>
</gene>
<feature type="compositionally biased region" description="Polar residues" evidence="1">
    <location>
        <begin position="123"/>
        <end position="140"/>
    </location>
</feature>
<feature type="compositionally biased region" description="Polar residues" evidence="1">
    <location>
        <begin position="168"/>
        <end position="181"/>
    </location>
</feature>